<organism evidence="5 6">
    <name type="scientific">Planctobacterium marinum</name>
    <dbReference type="NCBI Taxonomy" id="1631968"/>
    <lineage>
        <taxon>Bacteria</taxon>
        <taxon>Pseudomonadati</taxon>
        <taxon>Pseudomonadota</taxon>
        <taxon>Gammaproteobacteria</taxon>
        <taxon>Alteromonadales</taxon>
        <taxon>Alteromonadaceae</taxon>
        <taxon>Planctobacterium</taxon>
    </lineage>
</organism>
<dbReference type="InterPro" id="IPR020449">
    <property type="entry name" value="Tscrpt_reg_AraC-type_HTH"/>
</dbReference>
<dbReference type="InterPro" id="IPR018060">
    <property type="entry name" value="HTH_AraC"/>
</dbReference>
<evidence type="ECO:0000256" key="1">
    <source>
        <dbReference type="ARBA" id="ARBA00023015"/>
    </source>
</evidence>
<dbReference type="PANTHER" id="PTHR47504">
    <property type="entry name" value="RIGHT ORIGIN-BINDING PROTEIN"/>
    <property type="match status" value="1"/>
</dbReference>
<dbReference type="SMART" id="SM00342">
    <property type="entry name" value="HTH_ARAC"/>
    <property type="match status" value="1"/>
</dbReference>
<reference evidence="5" key="1">
    <citation type="submission" date="2023-01" db="EMBL/GenBank/DDBJ databases">
        <title>Complete genome sequence of Planctobacterium marinum strain Dej080120_11.</title>
        <authorList>
            <person name="Ueki S."/>
            <person name="Maruyama F."/>
        </authorList>
    </citation>
    <scope>NUCLEOTIDE SEQUENCE</scope>
    <source>
        <strain evidence="5">Dej080120_11</strain>
    </source>
</reference>
<dbReference type="PRINTS" id="PR00032">
    <property type="entry name" value="HTHARAC"/>
</dbReference>
<dbReference type="Proteomes" id="UP001333710">
    <property type="component" value="Chromosome"/>
</dbReference>
<feature type="domain" description="HTH araC/xylS-type" evidence="4">
    <location>
        <begin position="1"/>
        <end position="97"/>
    </location>
</feature>
<sequence length="284" mass="32232">MLDYIETNLDSDIEIAVMAERASASLYHFHRVFSGAFGLTPAEYVRCRRLTMAGEELKNSKQTVLAIAAKYGFDSPNAFTRAFRQFHGVNPNQARNEEFVAADFNRHQIDLPPQGEITMQYQLINKPAFKALGKSQAFEFESFAKKAPKYWKDYVAGEEYSDLMTLSQGQTGTVSQAPLMSVYQPDESGNRQQFTDTLAIEADANTAPDKFNLIEIPAATYAEFHCTWHTSMQTNKAIYGKWFAESGFERDGSKPDIAAYFPVPFRPLKEMKIRWWIPVLVKSD</sequence>
<dbReference type="PROSITE" id="PS01124">
    <property type="entry name" value="HTH_ARAC_FAMILY_2"/>
    <property type="match status" value="1"/>
</dbReference>
<dbReference type="SUPFAM" id="SSF46689">
    <property type="entry name" value="Homeodomain-like"/>
    <property type="match status" value="2"/>
</dbReference>
<evidence type="ECO:0000313" key="5">
    <source>
        <dbReference type="EMBL" id="BDX08486.1"/>
    </source>
</evidence>
<evidence type="ECO:0000313" key="6">
    <source>
        <dbReference type="Proteomes" id="UP001333710"/>
    </source>
</evidence>
<dbReference type="KEGG" id="pmaw:MACH26_40070"/>
<proteinExistence type="predicted"/>
<keyword evidence="2" id="KW-0238">DNA-binding</keyword>
<dbReference type="GO" id="GO:0043565">
    <property type="term" value="F:sequence-specific DNA binding"/>
    <property type="evidence" value="ECO:0007669"/>
    <property type="project" value="InterPro"/>
</dbReference>
<dbReference type="SMART" id="SM00871">
    <property type="entry name" value="AraC_E_bind"/>
    <property type="match status" value="1"/>
</dbReference>
<evidence type="ECO:0000256" key="3">
    <source>
        <dbReference type="ARBA" id="ARBA00023163"/>
    </source>
</evidence>
<dbReference type="GO" id="GO:0003700">
    <property type="term" value="F:DNA-binding transcription factor activity"/>
    <property type="evidence" value="ECO:0007669"/>
    <property type="project" value="InterPro"/>
</dbReference>
<dbReference type="PANTHER" id="PTHR47504:SF5">
    <property type="entry name" value="RIGHT ORIGIN-BINDING PROTEIN"/>
    <property type="match status" value="1"/>
</dbReference>
<name>A0AA48HPB7_9ALTE</name>
<dbReference type="Pfam" id="PF12833">
    <property type="entry name" value="HTH_18"/>
    <property type="match status" value="1"/>
</dbReference>
<dbReference type="InterPro" id="IPR050959">
    <property type="entry name" value="MarA-like"/>
</dbReference>
<keyword evidence="6" id="KW-1185">Reference proteome</keyword>
<dbReference type="InterPro" id="IPR011256">
    <property type="entry name" value="Reg_factor_effector_dom_sf"/>
</dbReference>
<evidence type="ECO:0000256" key="2">
    <source>
        <dbReference type="ARBA" id="ARBA00023125"/>
    </source>
</evidence>
<gene>
    <name evidence="5" type="ORF">MACH26_40070</name>
</gene>
<dbReference type="Gene3D" id="3.20.80.10">
    <property type="entry name" value="Regulatory factor, effector binding domain"/>
    <property type="match status" value="1"/>
</dbReference>
<dbReference type="Gene3D" id="1.10.10.60">
    <property type="entry name" value="Homeodomain-like"/>
    <property type="match status" value="2"/>
</dbReference>
<dbReference type="InterPro" id="IPR009057">
    <property type="entry name" value="Homeodomain-like_sf"/>
</dbReference>
<dbReference type="EMBL" id="AP027272">
    <property type="protein sequence ID" value="BDX08486.1"/>
    <property type="molecule type" value="Genomic_DNA"/>
</dbReference>
<accession>A0AA48HPB7</accession>
<dbReference type="SUPFAM" id="SSF55136">
    <property type="entry name" value="Probable bacterial effector-binding domain"/>
    <property type="match status" value="1"/>
</dbReference>
<keyword evidence="1" id="KW-0805">Transcription regulation</keyword>
<dbReference type="InterPro" id="IPR029441">
    <property type="entry name" value="Cass2"/>
</dbReference>
<keyword evidence="3" id="KW-0804">Transcription</keyword>
<dbReference type="InterPro" id="IPR010499">
    <property type="entry name" value="AraC_E-bd"/>
</dbReference>
<dbReference type="Pfam" id="PF14526">
    <property type="entry name" value="Cass2"/>
    <property type="match status" value="1"/>
</dbReference>
<evidence type="ECO:0000259" key="4">
    <source>
        <dbReference type="PROSITE" id="PS01124"/>
    </source>
</evidence>
<protein>
    <submittedName>
        <fullName evidence="5">AraC family transcriptional regulator</fullName>
    </submittedName>
</protein>
<dbReference type="AlphaFoldDB" id="A0AA48HPB7"/>